<evidence type="ECO:0000313" key="3">
    <source>
        <dbReference type="Proteomes" id="UP000595205"/>
    </source>
</evidence>
<dbReference type="EMBL" id="AP024255">
    <property type="protein sequence ID" value="BCO99317.1"/>
    <property type="molecule type" value="Genomic_DNA"/>
</dbReference>
<proteinExistence type="predicted"/>
<evidence type="ECO:0000256" key="1">
    <source>
        <dbReference type="SAM" id="Phobius"/>
    </source>
</evidence>
<evidence type="ECO:0000313" key="2">
    <source>
        <dbReference type="EMBL" id="BCO99317.1"/>
    </source>
</evidence>
<protein>
    <submittedName>
        <fullName evidence="2">Uncharacterized protein</fullName>
    </submittedName>
</protein>
<sequence>MGTVVVASLSATISFGALVLGLRNYWFTKYADVRKSQYQLRSDLKDRLRPQQARLAKALNQLASRMPSDSTRDSLRDLRDYLRREGDAYLAPSPQQIESLIDAIDAALEKWEEVRHPPTDDSIFLADVQADRRAEVSERLQKVQRQIGCILDGVREIDKKPLRTRQQVKLFRELEM</sequence>
<feature type="transmembrane region" description="Helical" evidence="1">
    <location>
        <begin position="6"/>
        <end position="26"/>
    </location>
</feature>
<keyword evidence="1" id="KW-1133">Transmembrane helix</keyword>
<dbReference type="AlphaFoldDB" id="A0A7R7RM03"/>
<reference evidence="2 3" key="1">
    <citation type="submission" date="2020-12" db="EMBL/GenBank/DDBJ databases">
        <title>Genome sequence of clinical Mycobacterium intracellulare strains.</title>
        <authorList>
            <person name="Tateishi Y."/>
            <person name="Matsumoto S."/>
            <person name="Fukushima Y."/>
            <person name="Nakajima C."/>
            <person name="Suzuki Y."/>
        </authorList>
    </citation>
    <scope>NUCLEOTIDE SEQUENCE [LARGE SCALE GENOMIC DNA]</scope>
    <source>
        <strain evidence="2 3">M018</strain>
    </source>
</reference>
<accession>A0A7R7RM03</accession>
<dbReference type="RefSeq" id="WP_095763961.1">
    <property type="nucleotide sequence ID" value="NZ_AP024255.1"/>
</dbReference>
<keyword evidence="1" id="KW-0812">Transmembrane</keyword>
<dbReference type="Proteomes" id="UP000595205">
    <property type="component" value="Chromosome"/>
</dbReference>
<name>A0A7R7RM03_MYCIT</name>
<keyword evidence="1" id="KW-0472">Membrane</keyword>
<organism evidence="2 3">
    <name type="scientific">Mycobacterium intracellulare</name>
    <dbReference type="NCBI Taxonomy" id="1767"/>
    <lineage>
        <taxon>Bacteria</taxon>
        <taxon>Bacillati</taxon>
        <taxon>Actinomycetota</taxon>
        <taxon>Actinomycetes</taxon>
        <taxon>Mycobacteriales</taxon>
        <taxon>Mycobacteriaceae</taxon>
        <taxon>Mycobacterium</taxon>
        <taxon>Mycobacterium avium complex (MAC)</taxon>
    </lineage>
</organism>
<gene>
    <name evidence="2" type="ORF">MINTM018_20870</name>
</gene>